<evidence type="ECO:0000256" key="1">
    <source>
        <dbReference type="ARBA" id="ARBA00010364"/>
    </source>
</evidence>
<evidence type="ECO:0000313" key="3">
    <source>
        <dbReference type="Proteomes" id="UP000295414"/>
    </source>
</evidence>
<reference evidence="2 3" key="1">
    <citation type="submission" date="2019-03" db="EMBL/GenBank/DDBJ databases">
        <title>Genomic Encyclopedia of Type Strains, Phase IV (KMG-IV): sequencing the most valuable type-strain genomes for metagenomic binning, comparative biology and taxonomic classification.</title>
        <authorList>
            <person name="Goeker M."/>
        </authorList>
    </citation>
    <scope>NUCLEOTIDE SEQUENCE [LARGE SCALE GENOMIC DNA]</scope>
    <source>
        <strain evidence="2 3">DSM 13605</strain>
    </source>
</reference>
<dbReference type="Proteomes" id="UP000295414">
    <property type="component" value="Unassembled WGS sequence"/>
</dbReference>
<sequence length="74" mass="7759">MPILLVKAKPNSRVSALTAQADGSWLAQLKSPPVDGKANAELIALVAQHFGCARSQVVVKTGAGARLKRVQIPD</sequence>
<name>A0A4R3N550_9GAMM</name>
<dbReference type="InterPro" id="IPR003746">
    <property type="entry name" value="DUF167"/>
</dbReference>
<dbReference type="PANTHER" id="PTHR13420">
    <property type="entry name" value="UPF0235 PROTEIN C15ORF40"/>
    <property type="match status" value="1"/>
</dbReference>
<comment type="similarity">
    <text evidence="1">Belongs to the UPF0235 family.</text>
</comment>
<keyword evidence="3" id="KW-1185">Reference proteome</keyword>
<dbReference type="GO" id="GO:0005737">
    <property type="term" value="C:cytoplasm"/>
    <property type="evidence" value="ECO:0007669"/>
    <property type="project" value="TreeGrafter"/>
</dbReference>
<proteinExistence type="inferred from homology"/>
<dbReference type="AlphaFoldDB" id="A0A4R3N550"/>
<dbReference type="PANTHER" id="PTHR13420:SF7">
    <property type="entry name" value="UPF0235 PROTEIN C15ORF40"/>
    <property type="match status" value="1"/>
</dbReference>
<dbReference type="Pfam" id="PF02594">
    <property type="entry name" value="DUF167"/>
    <property type="match status" value="1"/>
</dbReference>
<comment type="caution">
    <text evidence="2">The sequence shown here is derived from an EMBL/GenBank/DDBJ whole genome shotgun (WGS) entry which is preliminary data.</text>
</comment>
<dbReference type="SUPFAM" id="SSF69786">
    <property type="entry name" value="YggU-like"/>
    <property type="match status" value="1"/>
</dbReference>
<dbReference type="SMART" id="SM01152">
    <property type="entry name" value="DUF167"/>
    <property type="match status" value="1"/>
</dbReference>
<dbReference type="InterPro" id="IPR036591">
    <property type="entry name" value="YggU-like_sf"/>
</dbReference>
<organism evidence="2 3">
    <name type="scientific">Thermomonas haemolytica</name>
    <dbReference type="NCBI Taxonomy" id="141949"/>
    <lineage>
        <taxon>Bacteria</taxon>
        <taxon>Pseudomonadati</taxon>
        <taxon>Pseudomonadota</taxon>
        <taxon>Gammaproteobacteria</taxon>
        <taxon>Lysobacterales</taxon>
        <taxon>Lysobacteraceae</taxon>
        <taxon>Thermomonas</taxon>
    </lineage>
</organism>
<dbReference type="EMBL" id="SMAP01000008">
    <property type="protein sequence ID" value="TCT21889.1"/>
    <property type="molecule type" value="Genomic_DNA"/>
</dbReference>
<dbReference type="OrthoDB" id="9800587at2"/>
<accession>A0A4R3N550</accession>
<protein>
    <submittedName>
        <fullName evidence="2">Uncharacterized protein</fullName>
    </submittedName>
</protein>
<gene>
    <name evidence="2" type="ORF">EDC34_108109</name>
</gene>
<dbReference type="RefSeq" id="WP_114960590.1">
    <property type="nucleotide sequence ID" value="NZ_MSZW01000012.1"/>
</dbReference>
<dbReference type="NCBIfam" id="TIGR00251">
    <property type="entry name" value="DUF167 family protein"/>
    <property type="match status" value="1"/>
</dbReference>
<evidence type="ECO:0000313" key="2">
    <source>
        <dbReference type="EMBL" id="TCT21889.1"/>
    </source>
</evidence>
<dbReference type="Gene3D" id="3.30.1200.10">
    <property type="entry name" value="YggU-like"/>
    <property type="match status" value="1"/>
</dbReference>